<gene>
    <name evidence="3" type="ORF">C7440_0224</name>
</gene>
<comment type="caution">
    <text evidence="3">The sequence shown here is derived from an EMBL/GenBank/DDBJ whole genome shotgun (WGS) entry which is preliminary data.</text>
</comment>
<evidence type="ECO:0000313" key="3">
    <source>
        <dbReference type="EMBL" id="PVY67841.1"/>
    </source>
</evidence>
<reference evidence="3 4" key="1">
    <citation type="submission" date="2018-04" db="EMBL/GenBank/DDBJ databases">
        <title>Genomic Encyclopedia of Type Strains, Phase IV (KMG-IV): sequencing the most valuable type-strain genomes for metagenomic binning, comparative biology and taxonomic classification.</title>
        <authorList>
            <person name="Goeker M."/>
        </authorList>
    </citation>
    <scope>NUCLEOTIDE SEQUENCE [LARGE SCALE GENOMIC DNA]</scope>
    <source>
        <strain evidence="3 4">DSM 10065</strain>
    </source>
</reference>
<name>A0A2U1CPU8_9BURK</name>
<keyword evidence="2" id="KW-0812">Transmembrane</keyword>
<feature type="transmembrane region" description="Helical" evidence="2">
    <location>
        <begin position="234"/>
        <end position="259"/>
    </location>
</feature>
<feature type="transmembrane region" description="Helical" evidence="2">
    <location>
        <begin position="274"/>
        <end position="293"/>
    </location>
</feature>
<dbReference type="Proteomes" id="UP000246145">
    <property type="component" value="Unassembled WGS sequence"/>
</dbReference>
<sequence length="434" mass="48282">MAILYVAGGRTAIKKRKNILRQALHYYCGCTLAPRRKNESSGTVLDMKKQTKEEMESPAEEPKTPFPPWATVKLKPAVSLAIVAHAIAAFILFFYLKLIGWPELLQASITSEKGLALILIFLAITVVAVAIIFYSASYCLFMASSLFSNPKDMPASHWVQVLCIHVAWLILLGLTLWGSMIDADPGNVFWERALRWCADHLSLLMGVFLALGVALSVITYRVKHRYRRRTKQELAVHALFGFLVAFSSVLSTLIVWMAIKLQGSGLPQNTPWQAVYLTFALTLPSIFIGMVQLSIYKSTGNINKALSAAGLIAMVILVSLFSLLPRYTAFPITMAALRSVGVYSTEPATFQLLDIKQRDIYQGLGFKHQGEPLQAGSDVYFEGYVRYRFADVLLLCTSSFDPLQGDLEEELKKKGKGCILTEKGEVRRVQWAGE</sequence>
<feature type="transmembrane region" description="Helical" evidence="2">
    <location>
        <begin position="162"/>
        <end position="181"/>
    </location>
</feature>
<keyword evidence="2" id="KW-0472">Membrane</keyword>
<evidence type="ECO:0000256" key="1">
    <source>
        <dbReference type="SAM" id="MobiDB-lite"/>
    </source>
</evidence>
<feature type="transmembrane region" description="Helical" evidence="2">
    <location>
        <begin position="201"/>
        <end position="222"/>
    </location>
</feature>
<keyword evidence="2" id="KW-1133">Transmembrane helix</keyword>
<accession>A0A2U1CPU8</accession>
<organism evidence="3 4">
    <name type="scientific">Pusillimonas noertemannii</name>
    <dbReference type="NCBI Taxonomy" id="305977"/>
    <lineage>
        <taxon>Bacteria</taxon>
        <taxon>Pseudomonadati</taxon>
        <taxon>Pseudomonadota</taxon>
        <taxon>Betaproteobacteria</taxon>
        <taxon>Burkholderiales</taxon>
        <taxon>Alcaligenaceae</taxon>
        <taxon>Pusillimonas</taxon>
    </lineage>
</organism>
<proteinExistence type="predicted"/>
<evidence type="ECO:0000313" key="4">
    <source>
        <dbReference type="Proteomes" id="UP000246145"/>
    </source>
</evidence>
<evidence type="ECO:0000256" key="2">
    <source>
        <dbReference type="SAM" id="Phobius"/>
    </source>
</evidence>
<feature type="transmembrane region" description="Helical" evidence="2">
    <location>
        <begin position="116"/>
        <end position="141"/>
    </location>
</feature>
<dbReference type="AlphaFoldDB" id="A0A2U1CPU8"/>
<feature type="compositionally biased region" description="Basic and acidic residues" evidence="1">
    <location>
        <begin position="46"/>
        <end position="63"/>
    </location>
</feature>
<feature type="transmembrane region" description="Helical" evidence="2">
    <location>
        <begin position="77"/>
        <end position="96"/>
    </location>
</feature>
<keyword evidence="4" id="KW-1185">Reference proteome</keyword>
<dbReference type="EMBL" id="QEKO01000001">
    <property type="protein sequence ID" value="PVY67841.1"/>
    <property type="molecule type" value="Genomic_DNA"/>
</dbReference>
<feature type="transmembrane region" description="Helical" evidence="2">
    <location>
        <begin position="305"/>
        <end position="324"/>
    </location>
</feature>
<feature type="region of interest" description="Disordered" evidence="1">
    <location>
        <begin position="41"/>
        <end position="64"/>
    </location>
</feature>
<protein>
    <submittedName>
        <fullName evidence="3">Uncharacterized protein</fullName>
    </submittedName>
</protein>